<proteinExistence type="predicted"/>
<evidence type="ECO:0000313" key="2">
    <source>
        <dbReference type="Proteomes" id="UP000063781"/>
    </source>
</evidence>
<keyword evidence="2" id="KW-1185">Reference proteome</keyword>
<organism evidence="1 2">
    <name type="scientific">Erysipelothrix larvae</name>
    <dbReference type="NCBI Taxonomy" id="1514105"/>
    <lineage>
        <taxon>Bacteria</taxon>
        <taxon>Bacillati</taxon>
        <taxon>Bacillota</taxon>
        <taxon>Erysipelotrichia</taxon>
        <taxon>Erysipelotrichales</taxon>
        <taxon>Erysipelotrichaceae</taxon>
        <taxon>Erysipelothrix</taxon>
    </lineage>
</organism>
<accession>A0A120JTX5</accession>
<name>A0A120JTX5_9FIRM</name>
<dbReference type="RefSeq" id="WP_067633732.1">
    <property type="nucleotide sequence ID" value="NZ_CP013213.1"/>
</dbReference>
<dbReference type="EMBL" id="CP013213">
    <property type="protein sequence ID" value="AMC94232.1"/>
    <property type="molecule type" value="Genomic_DNA"/>
</dbReference>
<gene>
    <name evidence="1" type="ORF">AOC36_09625</name>
</gene>
<sequence>MTFEKKDYETLYAAVGIADEVYKDSVLNMRALHEQTIHSLRCEIVKELENNLRLINVYEPVHIPKQRQTVHSMSVTVIKKDYLESLLEKEQKYERIKEFLSSLETDERYTESKEIIKEQEE</sequence>
<evidence type="ECO:0000313" key="1">
    <source>
        <dbReference type="EMBL" id="AMC94232.1"/>
    </source>
</evidence>
<dbReference type="STRING" id="1514105.AOC36_09625"/>
<dbReference type="AlphaFoldDB" id="A0A120JTX5"/>
<reference evidence="1 2" key="1">
    <citation type="submission" date="2015-10" db="EMBL/GenBank/DDBJ databases">
        <title>Erysipelothrix larvae sp. LV19 isolated from the larval gut of the rhinoceros beetle, Trypoxylus dichotomus.</title>
        <authorList>
            <person name="Lim S."/>
            <person name="Kim B.-C."/>
        </authorList>
    </citation>
    <scope>NUCLEOTIDE SEQUENCE [LARGE SCALE GENOMIC DNA]</scope>
    <source>
        <strain evidence="1 2">LV19</strain>
    </source>
</reference>
<dbReference type="KEGG" id="erl:AOC36_09625"/>
<dbReference type="Proteomes" id="UP000063781">
    <property type="component" value="Chromosome"/>
</dbReference>
<protein>
    <submittedName>
        <fullName evidence="1">Uncharacterized protein</fullName>
    </submittedName>
</protein>